<dbReference type="Proteomes" id="UP000095284">
    <property type="component" value="Unplaced"/>
</dbReference>
<dbReference type="Proteomes" id="UP000659654">
    <property type="component" value="Unassembled WGS sequence"/>
</dbReference>
<dbReference type="EMBL" id="CAJFDI010000006">
    <property type="protein sequence ID" value="CAD5233335.1"/>
    <property type="molecule type" value="Genomic_DNA"/>
</dbReference>
<name>A0A1I7SEQ6_BURXY</name>
<feature type="transmembrane region" description="Helical" evidence="2">
    <location>
        <begin position="201"/>
        <end position="226"/>
    </location>
</feature>
<dbReference type="EMBL" id="CAJFCV020000006">
    <property type="protein sequence ID" value="CAG9128255.1"/>
    <property type="molecule type" value="Genomic_DNA"/>
</dbReference>
<dbReference type="Proteomes" id="UP000582659">
    <property type="component" value="Unassembled WGS sequence"/>
</dbReference>
<reference evidence="4" key="2">
    <citation type="submission" date="2020-08" db="EMBL/GenBank/DDBJ databases">
        <authorList>
            <person name="Kikuchi T."/>
        </authorList>
    </citation>
    <scope>NUCLEOTIDE SEQUENCE</scope>
    <source>
        <strain evidence="3">Ka4C1</strain>
    </source>
</reference>
<evidence type="ECO:0000256" key="1">
    <source>
        <dbReference type="SAM" id="MobiDB-lite"/>
    </source>
</evidence>
<feature type="transmembrane region" description="Helical" evidence="2">
    <location>
        <begin position="59"/>
        <end position="76"/>
    </location>
</feature>
<keyword evidence="6" id="KW-1185">Reference proteome</keyword>
<keyword evidence="2" id="KW-0472">Membrane</keyword>
<evidence type="ECO:0000313" key="5">
    <source>
        <dbReference type="Proteomes" id="UP000095284"/>
    </source>
</evidence>
<reference evidence="7" key="1">
    <citation type="submission" date="2016-11" db="UniProtKB">
        <authorList>
            <consortium name="WormBaseParasite"/>
        </authorList>
    </citation>
    <scope>IDENTIFICATION</scope>
</reference>
<feature type="transmembrane region" description="Helical" evidence="2">
    <location>
        <begin position="164"/>
        <end position="186"/>
    </location>
</feature>
<sequence>MPAKKKSPPKKETTLPDEINDPFNEASIAAAVQHGEWTVGEVLKQLCINSARFVLSPKIVVLLTVFHLLAIYTIYYKDELSAHRFGKIYLAQVDLFLETVKGSVWPGSDQYLFSKTLGPYITKYEADFRKAMKALEGFSLEKGTAFFVANAHDLGLGVAHMMAVLTYTFAFVLGKYPIALFFAYALNKWDVVTICNTQACLLVYFLFAIAFPLGVTEVIFLLYAVIGLPASDMIVPTFFVQLASRMFQAYLAFIIFNFQSDLKLFIAEWCQYEYAKPLKPWLLDFVRYMESVFEDPGYWKYSKPKELPVGVIFSSAVVALSIVLLTPKIFKNLARERKMTKYYEKIQRKIEGDDITHDEDESSA</sequence>
<feature type="region of interest" description="Disordered" evidence="1">
    <location>
        <begin position="1"/>
        <end position="20"/>
    </location>
</feature>
<dbReference type="WBParaSite" id="BXY_1151500.1">
    <property type="protein sequence ID" value="BXY_1151500.1"/>
    <property type="gene ID" value="BXY_1151500"/>
</dbReference>
<feature type="transmembrane region" description="Helical" evidence="2">
    <location>
        <begin position="307"/>
        <end position="330"/>
    </location>
</feature>
<protein>
    <submittedName>
        <fullName evidence="3">(pine wood nematode) hypothetical protein</fullName>
    </submittedName>
</protein>
<evidence type="ECO:0000313" key="4">
    <source>
        <dbReference type="EMBL" id="CAG9128255.1"/>
    </source>
</evidence>
<gene>
    <name evidence="3" type="ORF">BXYJ_LOCUS13426</name>
</gene>
<organism evidence="5 7">
    <name type="scientific">Bursaphelenchus xylophilus</name>
    <name type="common">Pinewood nematode worm</name>
    <name type="synonym">Aphelenchoides xylophilus</name>
    <dbReference type="NCBI Taxonomy" id="6326"/>
    <lineage>
        <taxon>Eukaryota</taxon>
        <taxon>Metazoa</taxon>
        <taxon>Ecdysozoa</taxon>
        <taxon>Nematoda</taxon>
        <taxon>Chromadorea</taxon>
        <taxon>Rhabditida</taxon>
        <taxon>Tylenchina</taxon>
        <taxon>Tylenchomorpha</taxon>
        <taxon>Aphelenchoidea</taxon>
        <taxon>Aphelenchoididae</taxon>
        <taxon>Bursaphelenchus</taxon>
    </lineage>
</organism>
<evidence type="ECO:0000313" key="6">
    <source>
        <dbReference type="Proteomes" id="UP000659654"/>
    </source>
</evidence>
<evidence type="ECO:0000313" key="3">
    <source>
        <dbReference type="EMBL" id="CAD5233335.1"/>
    </source>
</evidence>
<evidence type="ECO:0000313" key="7">
    <source>
        <dbReference type="WBParaSite" id="BXY_1151500.1"/>
    </source>
</evidence>
<accession>A0A1I7SEQ6</accession>
<keyword evidence="2" id="KW-0812">Transmembrane</keyword>
<dbReference type="OrthoDB" id="10657464at2759"/>
<dbReference type="AlphaFoldDB" id="A0A1I7SEQ6"/>
<evidence type="ECO:0000256" key="2">
    <source>
        <dbReference type="SAM" id="Phobius"/>
    </source>
</evidence>
<proteinExistence type="predicted"/>
<keyword evidence="2" id="KW-1133">Transmembrane helix</keyword>